<evidence type="ECO:0000313" key="3">
    <source>
        <dbReference type="Proteomes" id="UP000248764"/>
    </source>
</evidence>
<accession>A0A2W2BGC7</accession>
<reference evidence="2 3" key="1">
    <citation type="submission" date="2018-01" db="EMBL/GenBank/DDBJ databases">
        <title>Draft genome sequence of Jiangella sp. GTF31.</title>
        <authorList>
            <person name="Sahin N."/>
            <person name="Ay H."/>
            <person name="Saygin H."/>
        </authorList>
    </citation>
    <scope>NUCLEOTIDE SEQUENCE [LARGE SCALE GENOMIC DNA]</scope>
    <source>
        <strain evidence="2 3">GTF31</strain>
    </source>
</reference>
<dbReference type="PROSITE" id="PS50043">
    <property type="entry name" value="HTH_LUXR_2"/>
    <property type="match status" value="1"/>
</dbReference>
<proteinExistence type="predicted"/>
<name>A0A2W2BGC7_9ACTN</name>
<dbReference type="SMART" id="SM00421">
    <property type="entry name" value="HTH_LUXR"/>
    <property type="match status" value="1"/>
</dbReference>
<feature type="domain" description="HTH luxR-type" evidence="1">
    <location>
        <begin position="782"/>
        <end position="847"/>
    </location>
</feature>
<dbReference type="Proteomes" id="UP000248764">
    <property type="component" value="Unassembled WGS sequence"/>
</dbReference>
<dbReference type="SUPFAM" id="SSF46894">
    <property type="entry name" value="C-terminal effector domain of the bipartite response regulators"/>
    <property type="match status" value="1"/>
</dbReference>
<dbReference type="RefSeq" id="WP_111258634.1">
    <property type="nucleotide sequence ID" value="NZ_POTW01000149.1"/>
</dbReference>
<evidence type="ECO:0000259" key="1">
    <source>
        <dbReference type="PROSITE" id="PS50043"/>
    </source>
</evidence>
<dbReference type="InterPro" id="IPR000792">
    <property type="entry name" value="Tscrpt_reg_LuxR_C"/>
</dbReference>
<sequence length="849" mass="91793">MSEPLRVGVPRQSRDHLSRPRLLEALGEGELPLRVVQAPAGYGKTALLAEWATGRGTTAATVWVTVDEECATRLGFWSRLVALLGTVDPALAGVEVSADAVANLPTLLPPLLDTAGRPLTLVVDAAEQLADPQVERDLLRLVRHTARLELVVGTRRAGELTDPATALNVDAVTLGHHELAFTPDESARLAEQLGSPLTAEQIGAVHDASAGWPLAVRAGVRMPPEHPWPDPAEADTLSRLQRMLVGDLAELPWFDDLVLLSVVDGVSVRQAELLGVRLDDHPILAAVEARGLGGWEDGLGEPRFRLQPLVRDALRQRLDDDRLRAAHRRLIAWYEERGDRAGAFESALIAQEWQRARVHLGQAFREVAGGLDRGWVRRVELPKPVLRAQPLLALFTAVAHYANGDVAKAVRMLTAGVATAEWQRLSSHGRVSVDHVWIQGMLTLGLRFAGRDELVQPALRRLLAMLPRAADPTGELDYLRPLIVTQTASTHLLLDRVDDAVGALAERPPERRGSGSGGLHPESLTVLAHASAGRIGLARAALAELVDSRLPRFFNAGFYAIPKHVGAAYVHLEDHRPDAAADELTQVMPHWPTVEWWPLVLHARAVQHWHAAGAADALRVLDAGLTEKSRKPLGAAMRAMLTALHAELLLAAGRPAEARRLIPSRRIRPYPRLAVAKARGLLLDGDHARALTIATAPAHEHRGTPRIRLHLGLIAASARLRTGDRTAAAREFADAVALSDDTGLRSPFAAMPRPDFHTLVAAVPDGAGLRAHVDRFPVLFPEPEALVSLTRRESAVLAELATPDTLAAIAGRLGVAAGTVKSQCRAIYRKLGVSARDEAVAEGRRRGLL</sequence>
<dbReference type="InterPro" id="IPR016032">
    <property type="entry name" value="Sig_transdc_resp-reg_C-effctor"/>
</dbReference>
<dbReference type="CDD" id="cd06170">
    <property type="entry name" value="LuxR_C_like"/>
    <property type="match status" value="1"/>
</dbReference>
<dbReference type="GO" id="GO:0003677">
    <property type="term" value="F:DNA binding"/>
    <property type="evidence" value="ECO:0007669"/>
    <property type="project" value="InterPro"/>
</dbReference>
<evidence type="ECO:0000313" key="2">
    <source>
        <dbReference type="EMBL" id="PZF79328.1"/>
    </source>
</evidence>
<dbReference type="InterPro" id="IPR036388">
    <property type="entry name" value="WH-like_DNA-bd_sf"/>
</dbReference>
<organism evidence="2 3">
    <name type="scientific">Jiangella anatolica</name>
    <dbReference type="NCBI Taxonomy" id="2670374"/>
    <lineage>
        <taxon>Bacteria</taxon>
        <taxon>Bacillati</taxon>
        <taxon>Actinomycetota</taxon>
        <taxon>Actinomycetes</taxon>
        <taxon>Jiangellales</taxon>
        <taxon>Jiangellaceae</taxon>
        <taxon>Jiangella</taxon>
    </lineage>
</organism>
<dbReference type="AlphaFoldDB" id="A0A2W2BGC7"/>
<dbReference type="Pfam" id="PF00196">
    <property type="entry name" value="GerE"/>
    <property type="match status" value="1"/>
</dbReference>
<dbReference type="GO" id="GO:0006355">
    <property type="term" value="P:regulation of DNA-templated transcription"/>
    <property type="evidence" value="ECO:0007669"/>
    <property type="project" value="InterPro"/>
</dbReference>
<protein>
    <recommendedName>
        <fullName evidence="1">HTH luxR-type domain-containing protein</fullName>
    </recommendedName>
</protein>
<gene>
    <name evidence="2" type="ORF">C1I92_31745</name>
</gene>
<keyword evidence="3" id="KW-1185">Reference proteome</keyword>
<dbReference type="EMBL" id="POTW01000149">
    <property type="protein sequence ID" value="PZF79328.1"/>
    <property type="molecule type" value="Genomic_DNA"/>
</dbReference>
<comment type="caution">
    <text evidence="2">The sequence shown here is derived from an EMBL/GenBank/DDBJ whole genome shotgun (WGS) entry which is preliminary data.</text>
</comment>
<dbReference type="Gene3D" id="1.10.10.10">
    <property type="entry name" value="Winged helix-like DNA-binding domain superfamily/Winged helix DNA-binding domain"/>
    <property type="match status" value="1"/>
</dbReference>